<dbReference type="AlphaFoldDB" id="A0A9P9FW90"/>
<sequence length="54" mass="6142">LKGKVLKDIKDYYSAIGLSGLILTSLLEDNSLAIKLFTILNRYSYAIYKYLIVI</sequence>
<gene>
    <name evidence="1" type="ORF">BKA55DRAFT_531011</name>
</gene>
<protein>
    <submittedName>
        <fullName evidence="1">Uncharacterized protein</fullName>
    </submittedName>
</protein>
<accession>A0A9P9FW90</accession>
<dbReference type="GeneID" id="70219142"/>
<reference evidence="1" key="1">
    <citation type="journal article" date="2021" name="Nat. Commun.">
        <title>Genetic determinants of endophytism in the Arabidopsis root mycobiome.</title>
        <authorList>
            <person name="Mesny F."/>
            <person name="Miyauchi S."/>
            <person name="Thiergart T."/>
            <person name="Pickel B."/>
            <person name="Atanasova L."/>
            <person name="Karlsson M."/>
            <person name="Huettel B."/>
            <person name="Barry K.W."/>
            <person name="Haridas S."/>
            <person name="Chen C."/>
            <person name="Bauer D."/>
            <person name="Andreopoulos W."/>
            <person name="Pangilinan J."/>
            <person name="LaButti K."/>
            <person name="Riley R."/>
            <person name="Lipzen A."/>
            <person name="Clum A."/>
            <person name="Drula E."/>
            <person name="Henrissat B."/>
            <person name="Kohler A."/>
            <person name="Grigoriev I.V."/>
            <person name="Martin F.M."/>
            <person name="Hacquard S."/>
        </authorList>
    </citation>
    <scope>NUCLEOTIDE SEQUENCE</scope>
    <source>
        <strain evidence="1">MPI-CAGE-AT-0023</strain>
    </source>
</reference>
<proteinExistence type="predicted"/>
<dbReference type="EMBL" id="JAGMUX010000041">
    <property type="protein sequence ID" value="KAH7204884.1"/>
    <property type="molecule type" value="Genomic_DNA"/>
</dbReference>
<comment type="caution">
    <text evidence="1">The sequence shown here is derived from an EMBL/GenBank/DDBJ whole genome shotgun (WGS) entry which is preliminary data.</text>
</comment>
<dbReference type="Proteomes" id="UP000720189">
    <property type="component" value="Unassembled WGS sequence"/>
</dbReference>
<organism evidence="1 2">
    <name type="scientific">Fusarium redolens</name>
    <dbReference type="NCBI Taxonomy" id="48865"/>
    <lineage>
        <taxon>Eukaryota</taxon>
        <taxon>Fungi</taxon>
        <taxon>Dikarya</taxon>
        <taxon>Ascomycota</taxon>
        <taxon>Pezizomycotina</taxon>
        <taxon>Sordariomycetes</taxon>
        <taxon>Hypocreomycetidae</taxon>
        <taxon>Hypocreales</taxon>
        <taxon>Nectriaceae</taxon>
        <taxon>Fusarium</taxon>
        <taxon>Fusarium redolens species complex</taxon>
    </lineage>
</organism>
<evidence type="ECO:0000313" key="1">
    <source>
        <dbReference type="EMBL" id="KAH7204884.1"/>
    </source>
</evidence>
<name>A0A9P9FW90_FUSRE</name>
<keyword evidence="2" id="KW-1185">Reference proteome</keyword>
<dbReference type="RefSeq" id="XP_046040864.1">
    <property type="nucleotide sequence ID" value="XM_046189188.1"/>
</dbReference>
<feature type="non-terminal residue" evidence="1">
    <location>
        <position position="1"/>
    </location>
</feature>
<evidence type="ECO:0000313" key="2">
    <source>
        <dbReference type="Proteomes" id="UP000720189"/>
    </source>
</evidence>